<dbReference type="STRING" id="1802697.A2925_03880"/>
<dbReference type="PANTHER" id="PTHR33398:SF1">
    <property type="entry name" value="SMALL RIBOSOMAL SUBUNIT PROTEIN BS20C"/>
    <property type="match status" value="1"/>
</dbReference>
<name>A0A1F8GPW6_9BACT</name>
<evidence type="ECO:0000256" key="2">
    <source>
        <dbReference type="ARBA" id="ARBA00022730"/>
    </source>
</evidence>
<protein>
    <recommendedName>
        <fullName evidence="6 7">Small ribosomal subunit protein bS20</fullName>
    </recommendedName>
</protein>
<dbReference type="Gene3D" id="1.20.58.110">
    <property type="entry name" value="Ribosomal protein S20"/>
    <property type="match status" value="1"/>
</dbReference>
<organism evidence="8 9">
    <name type="scientific">Candidatus Yanofskybacteria bacterium RIFCSPLOWO2_01_FULL_44_22</name>
    <dbReference type="NCBI Taxonomy" id="1802697"/>
    <lineage>
        <taxon>Bacteria</taxon>
        <taxon>Candidatus Yanofskyibacteriota</taxon>
    </lineage>
</organism>
<gene>
    <name evidence="7" type="primary">rpsT</name>
    <name evidence="8" type="ORF">A2925_03880</name>
</gene>
<evidence type="ECO:0000256" key="5">
    <source>
        <dbReference type="ARBA" id="ARBA00023274"/>
    </source>
</evidence>
<dbReference type="Pfam" id="PF01649">
    <property type="entry name" value="Ribosomal_S20p"/>
    <property type="match status" value="1"/>
</dbReference>
<comment type="caution">
    <text evidence="8">The sequence shown here is derived from an EMBL/GenBank/DDBJ whole genome shotgun (WGS) entry which is preliminary data.</text>
</comment>
<dbReference type="InterPro" id="IPR002583">
    <property type="entry name" value="Ribosomal_bS20"/>
</dbReference>
<dbReference type="GO" id="GO:0005829">
    <property type="term" value="C:cytosol"/>
    <property type="evidence" value="ECO:0007669"/>
    <property type="project" value="TreeGrafter"/>
</dbReference>
<evidence type="ECO:0000256" key="4">
    <source>
        <dbReference type="ARBA" id="ARBA00022980"/>
    </source>
</evidence>
<evidence type="ECO:0000256" key="6">
    <source>
        <dbReference type="ARBA" id="ARBA00035136"/>
    </source>
</evidence>
<dbReference type="AlphaFoldDB" id="A0A1F8GPW6"/>
<dbReference type="InterPro" id="IPR036510">
    <property type="entry name" value="Ribosomal_bS20_sf"/>
</dbReference>
<keyword evidence="5 7" id="KW-0687">Ribonucleoprotein</keyword>
<comment type="similarity">
    <text evidence="1 7">Belongs to the bacterial ribosomal protein bS20 family.</text>
</comment>
<dbReference type="PANTHER" id="PTHR33398">
    <property type="entry name" value="30S RIBOSOMAL PROTEIN S20"/>
    <property type="match status" value="1"/>
</dbReference>
<comment type="function">
    <text evidence="7">Binds directly to 16S ribosomal RNA.</text>
</comment>
<keyword evidence="3 7" id="KW-0694">RNA-binding</keyword>
<evidence type="ECO:0000313" key="8">
    <source>
        <dbReference type="EMBL" id="OGN26698.1"/>
    </source>
</evidence>
<sequence>MPITKSAEKALRQSKTRRIRNLAKSNAYKLVMKELKKLAATGKEAAKKLLPKVYKKIDKAAKTGVIKKNKASRLKSAAARLLSKKSDALK</sequence>
<keyword evidence="4 7" id="KW-0689">Ribosomal protein</keyword>
<dbReference type="EMBL" id="MGKL01000003">
    <property type="protein sequence ID" value="OGN26698.1"/>
    <property type="molecule type" value="Genomic_DNA"/>
</dbReference>
<dbReference type="SUPFAM" id="SSF46992">
    <property type="entry name" value="Ribosomal protein S20"/>
    <property type="match status" value="1"/>
</dbReference>
<evidence type="ECO:0000256" key="7">
    <source>
        <dbReference type="HAMAP-Rule" id="MF_00500"/>
    </source>
</evidence>
<accession>A0A1F8GPW6</accession>
<keyword evidence="2 7" id="KW-0699">rRNA-binding</keyword>
<dbReference type="GO" id="GO:0015935">
    <property type="term" value="C:small ribosomal subunit"/>
    <property type="evidence" value="ECO:0007669"/>
    <property type="project" value="TreeGrafter"/>
</dbReference>
<dbReference type="NCBIfam" id="TIGR00029">
    <property type="entry name" value="S20"/>
    <property type="match status" value="1"/>
</dbReference>
<dbReference type="GO" id="GO:0003735">
    <property type="term" value="F:structural constituent of ribosome"/>
    <property type="evidence" value="ECO:0007669"/>
    <property type="project" value="InterPro"/>
</dbReference>
<dbReference type="HAMAP" id="MF_00500">
    <property type="entry name" value="Ribosomal_bS20"/>
    <property type="match status" value="1"/>
</dbReference>
<dbReference type="GO" id="GO:0006412">
    <property type="term" value="P:translation"/>
    <property type="evidence" value="ECO:0007669"/>
    <property type="project" value="UniProtKB-UniRule"/>
</dbReference>
<evidence type="ECO:0000256" key="3">
    <source>
        <dbReference type="ARBA" id="ARBA00022884"/>
    </source>
</evidence>
<evidence type="ECO:0000256" key="1">
    <source>
        <dbReference type="ARBA" id="ARBA00007634"/>
    </source>
</evidence>
<proteinExistence type="inferred from homology"/>
<evidence type="ECO:0000313" key="9">
    <source>
        <dbReference type="Proteomes" id="UP000178256"/>
    </source>
</evidence>
<dbReference type="GO" id="GO:0070181">
    <property type="term" value="F:small ribosomal subunit rRNA binding"/>
    <property type="evidence" value="ECO:0007669"/>
    <property type="project" value="TreeGrafter"/>
</dbReference>
<dbReference type="Proteomes" id="UP000178256">
    <property type="component" value="Unassembled WGS sequence"/>
</dbReference>
<reference evidence="8 9" key="1">
    <citation type="journal article" date="2016" name="Nat. Commun.">
        <title>Thousands of microbial genomes shed light on interconnected biogeochemical processes in an aquifer system.</title>
        <authorList>
            <person name="Anantharaman K."/>
            <person name="Brown C.T."/>
            <person name="Hug L.A."/>
            <person name="Sharon I."/>
            <person name="Castelle C.J."/>
            <person name="Probst A.J."/>
            <person name="Thomas B.C."/>
            <person name="Singh A."/>
            <person name="Wilkins M.J."/>
            <person name="Karaoz U."/>
            <person name="Brodie E.L."/>
            <person name="Williams K.H."/>
            <person name="Hubbard S.S."/>
            <person name="Banfield J.F."/>
        </authorList>
    </citation>
    <scope>NUCLEOTIDE SEQUENCE [LARGE SCALE GENOMIC DNA]</scope>
</reference>